<protein>
    <recommendedName>
        <fullName evidence="4">RxLR effector protein</fullName>
    </recommendedName>
</protein>
<dbReference type="EMBL" id="ANJA01003787">
    <property type="protein sequence ID" value="ETO61414.1"/>
    <property type="molecule type" value="Genomic_DNA"/>
</dbReference>
<evidence type="ECO:0000313" key="2">
    <source>
        <dbReference type="EMBL" id="ETO61414.1"/>
    </source>
</evidence>
<evidence type="ECO:0000256" key="1">
    <source>
        <dbReference type="SAM" id="SignalP"/>
    </source>
</evidence>
<sequence>MLKSWFAAVLCTALGLAAQQGTPLVSADQWDERADAIVATFTDDDIIGQMTQIDINQLLTEDSKVDDDKVRAYAKMRVGSYLTSPFNN</sequence>
<feature type="signal peptide" evidence="1">
    <location>
        <begin position="1"/>
        <end position="27"/>
    </location>
</feature>
<feature type="chain" id="PRO_5001752791" description="RxLR effector protein" evidence="1">
    <location>
        <begin position="28"/>
        <end position="88"/>
    </location>
</feature>
<name>A0A080Z453_PHYNI</name>
<accession>A0A080Z453</accession>
<evidence type="ECO:0000313" key="3">
    <source>
        <dbReference type="Proteomes" id="UP000028582"/>
    </source>
</evidence>
<keyword evidence="1" id="KW-0732">Signal</keyword>
<dbReference type="OrthoDB" id="416222at2759"/>
<reference evidence="2 3" key="1">
    <citation type="submission" date="2013-11" db="EMBL/GenBank/DDBJ databases">
        <title>The Genome Sequence of Phytophthora parasitica P1976.</title>
        <authorList>
            <consortium name="The Broad Institute Genomics Platform"/>
            <person name="Russ C."/>
            <person name="Tyler B."/>
            <person name="Panabieres F."/>
            <person name="Shan W."/>
            <person name="Tripathy S."/>
            <person name="Grunwald N."/>
            <person name="Machado M."/>
            <person name="Johnson C.S."/>
            <person name="Walker B."/>
            <person name="Young S."/>
            <person name="Zeng Q."/>
            <person name="Gargeya S."/>
            <person name="Fitzgerald M."/>
            <person name="Haas B."/>
            <person name="Abouelleil A."/>
            <person name="Allen A.W."/>
            <person name="Alvarado L."/>
            <person name="Arachchi H.M."/>
            <person name="Berlin A.M."/>
            <person name="Chapman S.B."/>
            <person name="Gainer-Dewar J."/>
            <person name="Goldberg J."/>
            <person name="Griggs A."/>
            <person name="Gujja S."/>
            <person name="Hansen M."/>
            <person name="Howarth C."/>
            <person name="Imamovic A."/>
            <person name="Ireland A."/>
            <person name="Larimer J."/>
            <person name="McCowan C."/>
            <person name="Murphy C."/>
            <person name="Pearson M."/>
            <person name="Poon T.W."/>
            <person name="Priest M."/>
            <person name="Roberts A."/>
            <person name="Saif S."/>
            <person name="Shea T."/>
            <person name="Sisk P."/>
            <person name="Sykes S."/>
            <person name="Wortman J."/>
            <person name="Nusbaum C."/>
            <person name="Birren B."/>
        </authorList>
    </citation>
    <scope>NUCLEOTIDE SEQUENCE [LARGE SCALE GENOMIC DNA]</scope>
    <source>
        <strain evidence="2 3">P1976</strain>
    </source>
</reference>
<dbReference type="AlphaFoldDB" id="A0A080Z453"/>
<evidence type="ECO:0008006" key="4">
    <source>
        <dbReference type="Google" id="ProtNLM"/>
    </source>
</evidence>
<proteinExistence type="predicted"/>
<dbReference type="Proteomes" id="UP000028582">
    <property type="component" value="Unassembled WGS sequence"/>
</dbReference>
<gene>
    <name evidence="2" type="ORF">F444_20568</name>
</gene>
<organism evidence="2 3">
    <name type="scientific">Phytophthora nicotianae P1976</name>
    <dbReference type="NCBI Taxonomy" id="1317066"/>
    <lineage>
        <taxon>Eukaryota</taxon>
        <taxon>Sar</taxon>
        <taxon>Stramenopiles</taxon>
        <taxon>Oomycota</taxon>
        <taxon>Peronosporomycetes</taxon>
        <taxon>Peronosporales</taxon>
        <taxon>Peronosporaceae</taxon>
        <taxon>Phytophthora</taxon>
    </lineage>
</organism>
<comment type="caution">
    <text evidence="2">The sequence shown here is derived from an EMBL/GenBank/DDBJ whole genome shotgun (WGS) entry which is preliminary data.</text>
</comment>